<dbReference type="GO" id="GO:0043190">
    <property type="term" value="C:ATP-binding cassette (ABC) transporter complex"/>
    <property type="evidence" value="ECO:0007669"/>
    <property type="project" value="InterPro"/>
</dbReference>
<dbReference type="Pfam" id="PF00005">
    <property type="entry name" value="ABC_tran"/>
    <property type="match status" value="1"/>
</dbReference>
<proteinExistence type="inferred from homology"/>
<evidence type="ECO:0000256" key="2">
    <source>
        <dbReference type="ARBA" id="ARBA00022448"/>
    </source>
</evidence>
<dbReference type="SUPFAM" id="SSF52540">
    <property type="entry name" value="P-loop containing nucleoside triphosphate hydrolases"/>
    <property type="match status" value="1"/>
</dbReference>
<dbReference type="InterPro" id="IPR050093">
    <property type="entry name" value="ABC_SmlMolc_Importer"/>
</dbReference>
<comment type="similarity">
    <text evidence="1">Belongs to the ABC transporter superfamily.</text>
</comment>
<gene>
    <name evidence="6" type="ORF">RSO01_17000</name>
</gene>
<keyword evidence="4 6" id="KW-0067">ATP-binding</keyword>
<dbReference type="InterPro" id="IPR003593">
    <property type="entry name" value="AAA+_ATPase"/>
</dbReference>
<dbReference type="PROSITE" id="PS00211">
    <property type="entry name" value="ABC_TRANSPORTER_1"/>
    <property type="match status" value="1"/>
</dbReference>
<organism evidence="6 7">
    <name type="scientific">Reyranella soli</name>
    <dbReference type="NCBI Taxonomy" id="1230389"/>
    <lineage>
        <taxon>Bacteria</taxon>
        <taxon>Pseudomonadati</taxon>
        <taxon>Pseudomonadota</taxon>
        <taxon>Alphaproteobacteria</taxon>
        <taxon>Hyphomicrobiales</taxon>
        <taxon>Reyranellaceae</taxon>
        <taxon>Reyranella</taxon>
    </lineage>
</organism>
<accession>A0A512N6B8</accession>
<dbReference type="Proteomes" id="UP000321058">
    <property type="component" value="Unassembled WGS sequence"/>
</dbReference>
<dbReference type="PROSITE" id="PS50893">
    <property type="entry name" value="ABC_TRANSPORTER_2"/>
    <property type="match status" value="1"/>
</dbReference>
<keyword evidence="7" id="KW-1185">Reference proteome</keyword>
<reference evidence="6 7" key="1">
    <citation type="submission" date="2019-07" db="EMBL/GenBank/DDBJ databases">
        <title>Whole genome shotgun sequence of Reyranella soli NBRC 108950.</title>
        <authorList>
            <person name="Hosoyama A."/>
            <person name="Uohara A."/>
            <person name="Ohji S."/>
            <person name="Ichikawa N."/>
        </authorList>
    </citation>
    <scope>NUCLEOTIDE SEQUENCE [LARGE SCALE GENOMIC DNA]</scope>
    <source>
        <strain evidence="6 7">NBRC 108950</strain>
    </source>
</reference>
<dbReference type="FunFam" id="3.40.50.300:FF:000425">
    <property type="entry name" value="Probable ABC transporter, ATP-binding subunit"/>
    <property type="match status" value="1"/>
</dbReference>
<evidence type="ECO:0000256" key="3">
    <source>
        <dbReference type="ARBA" id="ARBA00022741"/>
    </source>
</evidence>
<dbReference type="Pfam" id="PF08402">
    <property type="entry name" value="TOBE_2"/>
    <property type="match status" value="1"/>
</dbReference>
<dbReference type="InterPro" id="IPR017871">
    <property type="entry name" value="ABC_transporter-like_CS"/>
</dbReference>
<dbReference type="PANTHER" id="PTHR42781">
    <property type="entry name" value="SPERMIDINE/PUTRESCINE IMPORT ATP-BINDING PROTEIN POTA"/>
    <property type="match status" value="1"/>
</dbReference>
<keyword evidence="2" id="KW-0813">Transport</keyword>
<dbReference type="AlphaFoldDB" id="A0A512N6B8"/>
<dbReference type="InterPro" id="IPR013611">
    <property type="entry name" value="Transp-assoc_OB_typ2"/>
</dbReference>
<dbReference type="EMBL" id="BKAJ01000031">
    <property type="protein sequence ID" value="GEP54534.1"/>
    <property type="molecule type" value="Genomic_DNA"/>
</dbReference>
<dbReference type="InterPro" id="IPR008995">
    <property type="entry name" value="Mo/tungstate-bd_C_term_dom"/>
</dbReference>
<evidence type="ECO:0000256" key="1">
    <source>
        <dbReference type="ARBA" id="ARBA00005417"/>
    </source>
</evidence>
<dbReference type="InterPro" id="IPR003439">
    <property type="entry name" value="ABC_transporter-like_ATP-bd"/>
</dbReference>
<keyword evidence="3" id="KW-0547">Nucleotide-binding</keyword>
<dbReference type="InterPro" id="IPR027417">
    <property type="entry name" value="P-loop_NTPase"/>
</dbReference>
<dbReference type="GO" id="GO:0022857">
    <property type="term" value="F:transmembrane transporter activity"/>
    <property type="evidence" value="ECO:0007669"/>
    <property type="project" value="InterPro"/>
</dbReference>
<evidence type="ECO:0000313" key="7">
    <source>
        <dbReference type="Proteomes" id="UP000321058"/>
    </source>
</evidence>
<dbReference type="SMART" id="SM00382">
    <property type="entry name" value="AAA"/>
    <property type="match status" value="1"/>
</dbReference>
<dbReference type="Gene3D" id="3.40.50.300">
    <property type="entry name" value="P-loop containing nucleotide triphosphate hydrolases"/>
    <property type="match status" value="1"/>
</dbReference>
<dbReference type="SUPFAM" id="SSF50331">
    <property type="entry name" value="MOP-like"/>
    <property type="match status" value="1"/>
</dbReference>
<dbReference type="PANTHER" id="PTHR42781:SF4">
    <property type="entry name" value="SPERMIDINE_PUTRESCINE IMPORT ATP-BINDING PROTEIN POTA"/>
    <property type="match status" value="1"/>
</dbReference>
<comment type="caution">
    <text evidence="6">The sequence shown here is derived from an EMBL/GenBank/DDBJ whole genome shotgun (WGS) entry which is preliminary data.</text>
</comment>
<protein>
    <submittedName>
        <fullName evidence="6">Iron ABC transporter ATP-binding protein</fullName>
    </submittedName>
</protein>
<name>A0A512N6B8_9HYPH</name>
<dbReference type="GO" id="GO:0005524">
    <property type="term" value="F:ATP binding"/>
    <property type="evidence" value="ECO:0007669"/>
    <property type="project" value="UniProtKB-KW"/>
</dbReference>
<evidence type="ECO:0000259" key="5">
    <source>
        <dbReference type="PROSITE" id="PS50893"/>
    </source>
</evidence>
<evidence type="ECO:0000256" key="4">
    <source>
        <dbReference type="ARBA" id="ARBA00022840"/>
    </source>
</evidence>
<sequence length="371" mass="40239">MGTGKLMTAIRVAGLRKLFGGAPAVDDVSFEVESGSILTLLGPSGCGKTTTLRMIAGLERPDAGEVRVGDRVVTSAEQGIHLPPDKRRMGMVFQSYAIWPHMNVFENIAFPLRGKRRPEAEIRDKVMTMLQSLGLEGLHDRPAPLLSGGQQQRVALGRALIGDPDVLLLDEPFSNLDARRRDEMRFELKEVQARVGVTTIFITHDQSEAMVLSDRVVVMNAGRIVQAGTPRTIYQQPSTRFVMEFLGQVDQLGARVTMAADGSPRARLDGAGEVEVALDASQPWRPDDAVVLMLRSASVQVRAPNGSGGWQGRVLSRIYLGERTEYVVGVGAARVRAFGPASQPLDEGALVQLDFPAEAIRAWPAARPVGK</sequence>
<feature type="domain" description="ABC transporter" evidence="5">
    <location>
        <begin position="10"/>
        <end position="246"/>
    </location>
</feature>
<evidence type="ECO:0000313" key="6">
    <source>
        <dbReference type="EMBL" id="GEP54534.1"/>
    </source>
</evidence>
<dbReference type="GO" id="GO:0015697">
    <property type="term" value="P:quaternary ammonium group transport"/>
    <property type="evidence" value="ECO:0007669"/>
    <property type="project" value="UniProtKB-ARBA"/>
</dbReference>
<dbReference type="GO" id="GO:0016887">
    <property type="term" value="F:ATP hydrolysis activity"/>
    <property type="evidence" value="ECO:0007669"/>
    <property type="project" value="InterPro"/>
</dbReference>